<accession>A0ABP9F1F0</accession>
<keyword evidence="2" id="KW-1185">Reference proteome</keyword>
<name>A0ABP9F1F0_9ACTN</name>
<sequence length="482" mass="51928">MSGDEASDWLARLYEEQGATLHRLCVLLGVEDQAERIVRSALLALQRRSHRLIDPVERVYFLQEHVVHLARALRPATQQLVLPHVEEPRQEEILRAVSAMAPRVSELLVVSHYLAVFGPDLAGIMRLSVRAANVKLEAALEQLRASIDAPTLGSQPGVIESLSQELTAALRSAARLTPAPEADLLGDELGQIAEVRGTRFRPRAVAALTALAVVLGIGLAAMTRDGSGPIVAPVTEQVTTPTAVESRSLPAVVRNTPLYYVANDWKLYRELRDLPSTGNIVRSALGSLLSLVPLDPDYRTVWSAGKLISAEIHGDELVVDLSTDAYEDLTSPIAIARARDQVIYTASELVGNPQLTVVFRADGGAAPEGFNDPAGYRRTGLDPMPAVWISSPRNQAQLTAGKTSIIGTVKEGMGVPIVRITNQESGAVILETSAQTTAGVNVEGWRVWSVTTSLPRGNLDITVLVTDDNEGELKENKTVTVS</sequence>
<dbReference type="RefSeq" id="WP_345578442.1">
    <property type="nucleotide sequence ID" value="NZ_BAABLV010000008.1"/>
</dbReference>
<evidence type="ECO:0000313" key="2">
    <source>
        <dbReference type="Proteomes" id="UP001501521"/>
    </source>
</evidence>
<organism evidence="1 2">
    <name type="scientific">Tessaracoccus lubricantis</name>
    <dbReference type="NCBI Taxonomy" id="545543"/>
    <lineage>
        <taxon>Bacteria</taxon>
        <taxon>Bacillati</taxon>
        <taxon>Actinomycetota</taxon>
        <taxon>Actinomycetes</taxon>
        <taxon>Propionibacteriales</taxon>
        <taxon>Propionibacteriaceae</taxon>
        <taxon>Tessaracoccus</taxon>
    </lineage>
</organism>
<comment type="caution">
    <text evidence="1">The sequence shown here is derived from an EMBL/GenBank/DDBJ whole genome shotgun (WGS) entry which is preliminary data.</text>
</comment>
<protein>
    <recommendedName>
        <fullName evidence="3">GerMN domain-containing protein</fullName>
    </recommendedName>
</protein>
<evidence type="ECO:0008006" key="3">
    <source>
        <dbReference type="Google" id="ProtNLM"/>
    </source>
</evidence>
<reference evidence="2" key="1">
    <citation type="journal article" date="2019" name="Int. J. Syst. Evol. Microbiol.">
        <title>The Global Catalogue of Microorganisms (GCM) 10K type strain sequencing project: providing services to taxonomists for standard genome sequencing and annotation.</title>
        <authorList>
            <consortium name="The Broad Institute Genomics Platform"/>
            <consortium name="The Broad Institute Genome Sequencing Center for Infectious Disease"/>
            <person name="Wu L."/>
            <person name="Ma J."/>
        </authorList>
    </citation>
    <scope>NUCLEOTIDE SEQUENCE [LARGE SCALE GENOMIC DNA]</scope>
    <source>
        <strain evidence="2">JCM 19125</strain>
    </source>
</reference>
<dbReference type="Proteomes" id="UP001501521">
    <property type="component" value="Unassembled WGS sequence"/>
</dbReference>
<gene>
    <name evidence="1" type="ORF">GCM10025789_04870</name>
</gene>
<proteinExistence type="predicted"/>
<dbReference type="EMBL" id="BAABLV010000008">
    <property type="protein sequence ID" value="GAA4891165.1"/>
    <property type="molecule type" value="Genomic_DNA"/>
</dbReference>
<evidence type="ECO:0000313" key="1">
    <source>
        <dbReference type="EMBL" id="GAA4891165.1"/>
    </source>
</evidence>